<comment type="caution">
    <text evidence="1">The sequence shown here is derived from an EMBL/GenBank/DDBJ whole genome shotgun (WGS) entry which is preliminary data.</text>
</comment>
<reference evidence="1 2" key="1">
    <citation type="submission" date="2017-01" db="EMBL/GenBank/DDBJ databases">
        <title>The cable genome- insights into the physiology and evolution of filamentous bacteria capable of sulfide oxidation via long distance electron transfer.</title>
        <authorList>
            <person name="Schreiber L."/>
            <person name="Bjerg J.T."/>
            <person name="Boggild A."/>
            <person name="Van De Vossenberg J."/>
            <person name="Meysman F."/>
            <person name="Nielsen L.P."/>
            <person name="Schramm A."/>
            <person name="Kjeldsen K.U."/>
        </authorList>
    </citation>
    <scope>NUCLEOTIDE SEQUENCE [LARGE SCALE GENOMIC DNA]</scope>
    <source>
        <strain evidence="1">A2</strain>
    </source>
</reference>
<feature type="non-terminal residue" evidence="1">
    <location>
        <position position="1"/>
    </location>
</feature>
<name>A0A3S3QWA2_9BACT</name>
<evidence type="ECO:0000313" key="2">
    <source>
        <dbReference type="Proteomes" id="UP000286862"/>
    </source>
</evidence>
<protein>
    <submittedName>
        <fullName evidence="1">Uncharacterized protein</fullName>
    </submittedName>
</protein>
<dbReference type="EMBL" id="MTKQ01000005">
    <property type="protein sequence ID" value="RWX49385.1"/>
    <property type="molecule type" value="Genomic_DNA"/>
</dbReference>
<accession>A0A3S3QWA2</accession>
<organism evidence="1 2">
    <name type="scientific">Candidatus Electrothrix marina</name>
    <dbReference type="NCBI Taxonomy" id="1859130"/>
    <lineage>
        <taxon>Bacteria</taxon>
        <taxon>Pseudomonadati</taxon>
        <taxon>Thermodesulfobacteriota</taxon>
        <taxon>Desulfobulbia</taxon>
        <taxon>Desulfobulbales</taxon>
        <taxon>Desulfobulbaceae</taxon>
        <taxon>Candidatus Electrothrix</taxon>
    </lineage>
</organism>
<proteinExistence type="predicted"/>
<sequence>HIFIEYHSRNDKKQELHNILMFFNDFGYRYHIKEAFVRKHPFIDRNCMVDMDLQLNLFFMKE</sequence>
<evidence type="ECO:0000313" key="1">
    <source>
        <dbReference type="EMBL" id="RWX49385.1"/>
    </source>
</evidence>
<dbReference type="AlphaFoldDB" id="A0A3S3QWA2"/>
<dbReference type="Proteomes" id="UP000286862">
    <property type="component" value="Unassembled WGS sequence"/>
</dbReference>
<gene>
    <name evidence="1" type="ORF">VT99_100512</name>
</gene>